<feature type="compositionally biased region" description="Low complexity" evidence="2">
    <location>
        <begin position="74"/>
        <end position="89"/>
    </location>
</feature>
<feature type="region of interest" description="Disordered" evidence="2">
    <location>
        <begin position="71"/>
        <end position="119"/>
    </location>
</feature>
<dbReference type="EMBL" id="CAJFDH010000006">
    <property type="protein sequence ID" value="CAD5230791.1"/>
    <property type="molecule type" value="Genomic_DNA"/>
</dbReference>
<protein>
    <submittedName>
        <fullName evidence="3">Uncharacterized protein</fullName>
    </submittedName>
</protein>
<dbReference type="Proteomes" id="UP000783686">
    <property type="component" value="Unassembled WGS sequence"/>
</dbReference>
<dbReference type="AlphaFoldDB" id="A0A811LTX0"/>
<evidence type="ECO:0000313" key="3">
    <source>
        <dbReference type="EMBL" id="CAD5230791.1"/>
    </source>
</evidence>
<organism evidence="3 4">
    <name type="scientific">Bursaphelenchus okinawaensis</name>
    <dbReference type="NCBI Taxonomy" id="465554"/>
    <lineage>
        <taxon>Eukaryota</taxon>
        <taxon>Metazoa</taxon>
        <taxon>Ecdysozoa</taxon>
        <taxon>Nematoda</taxon>
        <taxon>Chromadorea</taxon>
        <taxon>Rhabditida</taxon>
        <taxon>Tylenchina</taxon>
        <taxon>Tylenchomorpha</taxon>
        <taxon>Aphelenchoidea</taxon>
        <taxon>Aphelenchoididae</taxon>
        <taxon>Bursaphelenchus</taxon>
    </lineage>
</organism>
<evidence type="ECO:0000256" key="1">
    <source>
        <dbReference type="SAM" id="Coils"/>
    </source>
</evidence>
<sequence>MNHQLQEEQEVTRLEAELKLARERTENANFKLKIRQLEIEKGRATEVALYSRRELVDKLNEVCALDAQNRRLKQQNSKLRQQLRRQQPLQRRRRNQQGQRRPWQRRPFPCVNTRPLAYD</sequence>
<proteinExistence type="predicted"/>
<keyword evidence="1" id="KW-0175">Coiled coil</keyword>
<feature type="coiled-coil region" evidence="1">
    <location>
        <begin position="4"/>
        <end position="40"/>
    </location>
</feature>
<dbReference type="EMBL" id="CAJFCW020000006">
    <property type="protein sequence ID" value="CAG9127970.1"/>
    <property type="molecule type" value="Genomic_DNA"/>
</dbReference>
<accession>A0A811LTX0</accession>
<comment type="caution">
    <text evidence="3">The sequence shown here is derived from an EMBL/GenBank/DDBJ whole genome shotgun (WGS) entry which is preliminary data.</text>
</comment>
<evidence type="ECO:0000313" key="4">
    <source>
        <dbReference type="Proteomes" id="UP000614601"/>
    </source>
</evidence>
<dbReference type="Proteomes" id="UP000614601">
    <property type="component" value="Unassembled WGS sequence"/>
</dbReference>
<name>A0A811LTX0_9BILA</name>
<reference evidence="3" key="1">
    <citation type="submission" date="2020-09" db="EMBL/GenBank/DDBJ databases">
        <authorList>
            <person name="Kikuchi T."/>
        </authorList>
    </citation>
    <scope>NUCLEOTIDE SEQUENCE</scope>
    <source>
        <strain evidence="3">SH1</strain>
    </source>
</reference>
<gene>
    <name evidence="3" type="ORF">BOKJ2_LOCUS14318</name>
</gene>
<keyword evidence="4" id="KW-1185">Reference proteome</keyword>
<evidence type="ECO:0000256" key="2">
    <source>
        <dbReference type="SAM" id="MobiDB-lite"/>
    </source>
</evidence>